<dbReference type="eggNOG" id="ENOG502RYJ3">
    <property type="taxonomic scope" value="Eukaryota"/>
</dbReference>
<name>H2AW62_KAZAF</name>
<evidence type="ECO:0000313" key="3">
    <source>
        <dbReference type="EMBL" id="CCF58612.1"/>
    </source>
</evidence>
<dbReference type="STRING" id="1071382.H2AW62"/>
<dbReference type="Proteomes" id="UP000005220">
    <property type="component" value="Chromosome 6"/>
</dbReference>
<evidence type="ECO:0000256" key="1">
    <source>
        <dbReference type="SAM" id="Coils"/>
    </source>
</evidence>
<dbReference type="InterPro" id="IPR021750">
    <property type="entry name" value="Sid4-like"/>
</dbReference>
<gene>
    <name evidence="3" type="primary">KAFR0F00150</name>
    <name evidence="3" type="ORF">KAFR_0F00150</name>
</gene>
<feature type="region of interest" description="Disordered" evidence="2">
    <location>
        <begin position="26"/>
        <end position="49"/>
    </location>
</feature>
<sequence>MGMELFNSFFSSKDPNMNEEVAVAPSTPERNDENLSHPPVTLNNIPSTAGTQSKVGLGRSYVSNNNSLSEFSSPLKTMIAANNNKLLQKSKIPSERVDVKEADIQESQEEGKSDKLMAESLAAMRIEQNLLQKELRTLREKSNVDKASFSSKIKQLMQQINKLKKHDQECNSKRIELTEYAFNSQLSIVTENFKKEILCKDKAISSLQREVDRFQEKRKNAKNEETIEIERIRSRLGKIVLFNVPLGPVLEEYLDSSTDIDFNVLFKKKNEKILSFSESSLDQYTTSVLSSLKELKNENMKGLSKINDNTKKCFECNSNFSNKLSEFASKLDDNKEEIVNFIDQKSKDLLDANEKSVKAIDDQIRNSNDGLLLKAYNKIHNLQSEKGKLIEEIEMKNQKFAKVNELLHDIENDNLKFFKKFDMTIEYLEERLKFLEGDFSKRITFETIHQKNPEKFTKEIYDYLEFPTIDNMNLIELQNIIKHFSLFFEVPLSKFFKKLPTICIYLRYERNLLHFFVDRLNYQIYNPSKKINFKSYTVDAYQQYLKNGNSFEDINHPLQKCLDDLYNEIILKL</sequence>
<dbReference type="RefSeq" id="XP_003957747.1">
    <property type="nucleotide sequence ID" value="XM_003957698.1"/>
</dbReference>
<proteinExistence type="predicted"/>
<feature type="coiled-coil region" evidence="1">
    <location>
        <begin position="121"/>
        <end position="173"/>
    </location>
</feature>
<protein>
    <submittedName>
        <fullName evidence="3">Uncharacterized protein</fullName>
    </submittedName>
</protein>
<dbReference type="InParanoid" id="H2AW62"/>
<organism evidence="3 4">
    <name type="scientific">Kazachstania africana (strain ATCC 22294 / BCRC 22015 / CBS 2517 / CECT 1963 / NBRC 1671 / NRRL Y-8276)</name>
    <name type="common">Yeast</name>
    <name type="synonym">Kluyveromyces africanus</name>
    <dbReference type="NCBI Taxonomy" id="1071382"/>
    <lineage>
        <taxon>Eukaryota</taxon>
        <taxon>Fungi</taxon>
        <taxon>Dikarya</taxon>
        <taxon>Ascomycota</taxon>
        <taxon>Saccharomycotina</taxon>
        <taxon>Saccharomycetes</taxon>
        <taxon>Saccharomycetales</taxon>
        <taxon>Saccharomycetaceae</taxon>
        <taxon>Kazachstania</taxon>
    </lineage>
</organism>
<reference evidence="3 4" key="1">
    <citation type="journal article" date="2011" name="Proc. Natl. Acad. Sci. U.S.A.">
        <title>Evolutionary erosion of yeast sex chromosomes by mating-type switching accidents.</title>
        <authorList>
            <person name="Gordon J.L."/>
            <person name="Armisen D."/>
            <person name="Proux-Wera E."/>
            <person name="Oheigeartaigh S.S."/>
            <person name="Byrne K.P."/>
            <person name="Wolfe K.H."/>
        </authorList>
    </citation>
    <scope>NUCLEOTIDE SEQUENCE [LARGE SCALE GENOMIC DNA]</scope>
    <source>
        <strain evidence="4">ATCC 22294 / BCRC 22015 / CBS 2517 / CECT 1963 / NBRC 1671 / NRRL Y-8276</strain>
    </source>
</reference>
<dbReference type="FunCoup" id="H2AW62">
    <property type="interactions" value="55"/>
</dbReference>
<dbReference type="KEGG" id="kaf:KAFR_0F00150"/>
<dbReference type="EMBL" id="HE650826">
    <property type="protein sequence ID" value="CCF58612.1"/>
    <property type="molecule type" value="Genomic_DNA"/>
</dbReference>
<dbReference type="OrthoDB" id="5376259at2759"/>
<dbReference type="GeneID" id="13884080"/>
<dbReference type="AlphaFoldDB" id="H2AW62"/>
<dbReference type="Pfam" id="PF11778">
    <property type="entry name" value="SID"/>
    <property type="match status" value="1"/>
</dbReference>
<accession>H2AW62</accession>
<keyword evidence="4" id="KW-1185">Reference proteome</keyword>
<keyword evidence="1" id="KW-0175">Coiled coil</keyword>
<evidence type="ECO:0000313" key="4">
    <source>
        <dbReference type="Proteomes" id="UP000005220"/>
    </source>
</evidence>
<evidence type="ECO:0000256" key="2">
    <source>
        <dbReference type="SAM" id="MobiDB-lite"/>
    </source>
</evidence>
<dbReference type="HOGENOM" id="CLU_475715_0_0_1"/>